<dbReference type="SUPFAM" id="SSF53383">
    <property type="entry name" value="PLP-dependent transferases"/>
    <property type="match status" value="1"/>
</dbReference>
<dbReference type="Pfam" id="PF01041">
    <property type="entry name" value="DegT_DnrJ_EryC1"/>
    <property type="match status" value="1"/>
</dbReference>
<evidence type="ECO:0000313" key="2">
    <source>
        <dbReference type="EMBL" id="GAH12999.1"/>
    </source>
</evidence>
<dbReference type="Gene3D" id="3.40.640.10">
    <property type="entry name" value="Type I PLP-dependent aspartate aminotransferase-like (Major domain)"/>
    <property type="match status" value="1"/>
</dbReference>
<accession>X1E762</accession>
<dbReference type="GO" id="GO:0000271">
    <property type="term" value="P:polysaccharide biosynthetic process"/>
    <property type="evidence" value="ECO:0007669"/>
    <property type="project" value="TreeGrafter"/>
</dbReference>
<comment type="caution">
    <text evidence="2">The sequence shown here is derived from an EMBL/GenBank/DDBJ whole genome shotgun (WGS) entry which is preliminary data.</text>
</comment>
<sequence length="101" mass="11168">MRIPFVDLKAQYESIKEEIDQAILDVILDSAFVGGKYIKTFERNYANYIGAKHCIGVGNGTDALFIALKILDVGEGDEVITAANSFIATSEAITMNFLLFW</sequence>
<dbReference type="AlphaFoldDB" id="X1E762"/>
<dbReference type="EMBL" id="BART01035292">
    <property type="protein sequence ID" value="GAH12999.1"/>
    <property type="molecule type" value="Genomic_DNA"/>
</dbReference>
<name>X1E762_9ZZZZ</name>
<dbReference type="InterPro" id="IPR015421">
    <property type="entry name" value="PyrdxlP-dep_Trfase_major"/>
</dbReference>
<proteinExistence type="predicted"/>
<reference evidence="2" key="1">
    <citation type="journal article" date="2014" name="Front. Microbiol.">
        <title>High frequency of phylogenetically diverse reductive dehalogenase-homologous genes in deep subseafloor sedimentary metagenomes.</title>
        <authorList>
            <person name="Kawai M."/>
            <person name="Futagami T."/>
            <person name="Toyoda A."/>
            <person name="Takaki Y."/>
            <person name="Nishi S."/>
            <person name="Hori S."/>
            <person name="Arai W."/>
            <person name="Tsubouchi T."/>
            <person name="Morono Y."/>
            <person name="Uchiyama I."/>
            <person name="Ito T."/>
            <person name="Fujiyama A."/>
            <person name="Inagaki F."/>
            <person name="Takami H."/>
        </authorList>
    </citation>
    <scope>NUCLEOTIDE SEQUENCE</scope>
    <source>
        <strain evidence="2">Expedition CK06-06</strain>
    </source>
</reference>
<protein>
    <recommendedName>
        <fullName evidence="3">Erythromycin biosynthesis sensory transduction protein eryC1</fullName>
    </recommendedName>
</protein>
<keyword evidence="1" id="KW-0663">Pyridoxal phosphate</keyword>
<dbReference type="InterPro" id="IPR015424">
    <property type="entry name" value="PyrdxlP-dep_Trfase"/>
</dbReference>
<gene>
    <name evidence="2" type="ORF">S01H4_60014</name>
</gene>
<dbReference type="InterPro" id="IPR000653">
    <property type="entry name" value="DegT/StrS_aminotransferase"/>
</dbReference>
<dbReference type="GO" id="GO:0030170">
    <property type="term" value="F:pyridoxal phosphate binding"/>
    <property type="evidence" value="ECO:0007669"/>
    <property type="project" value="TreeGrafter"/>
</dbReference>
<dbReference type="PANTHER" id="PTHR30244">
    <property type="entry name" value="TRANSAMINASE"/>
    <property type="match status" value="1"/>
</dbReference>
<evidence type="ECO:0008006" key="3">
    <source>
        <dbReference type="Google" id="ProtNLM"/>
    </source>
</evidence>
<evidence type="ECO:0000256" key="1">
    <source>
        <dbReference type="ARBA" id="ARBA00022898"/>
    </source>
</evidence>
<dbReference type="PANTHER" id="PTHR30244:SF36">
    <property type="entry name" value="3-OXO-GLUCOSE-6-PHOSPHATE:GLUTAMATE AMINOTRANSFERASE"/>
    <property type="match status" value="1"/>
</dbReference>
<dbReference type="GO" id="GO:0008483">
    <property type="term" value="F:transaminase activity"/>
    <property type="evidence" value="ECO:0007669"/>
    <property type="project" value="TreeGrafter"/>
</dbReference>
<organism evidence="2">
    <name type="scientific">marine sediment metagenome</name>
    <dbReference type="NCBI Taxonomy" id="412755"/>
    <lineage>
        <taxon>unclassified sequences</taxon>
        <taxon>metagenomes</taxon>
        <taxon>ecological metagenomes</taxon>
    </lineage>
</organism>